<sequence>MNLICSVQKPIDMSVATDAACGLWPLARTWRTFPGARLSNGQGLEAAARFDVA</sequence>
<dbReference type="EMBL" id="CAEZZD010000022">
    <property type="protein sequence ID" value="CAB4742796.1"/>
    <property type="molecule type" value="Genomic_DNA"/>
</dbReference>
<evidence type="ECO:0000313" key="3">
    <source>
        <dbReference type="EMBL" id="CAB4702575.1"/>
    </source>
</evidence>
<evidence type="ECO:0000313" key="6">
    <source>
        <dbReference type="EMBL" id="CAB4851471.1"/>
    </source>
</evidence>
<evidence type="ECO:0000313" key="7">
    <source>
        <dbReference type="EMBL" id="CAB5017849.1"/>
    </source>
</evidence>
<evidence type="ECO:0000313" key="1">
    <source>
        <dbReference type="EMBL" id="CAB4333539.1"/>
    </source>
</evidence>
<dbReference type="AlphaFoldDB" id="A0A6J7C2V1"/>
<accession>A0A6J7C2V1</accession>
<dbReference type="EMBL" id="CAFAAO010000001">
    <property type="protein sequence ID" value="CAB4792922.1"/>
    <property type="molecule type" value="Genomic_DNA"/>
</dbReference>
<proteinExistence type="predicted"/>
<protein>
    <submittedName>
        <fullName evidence="6">Unannotated protein</fullName>
    </submittedName>
</protein>
<evidence type="ECO:0000313" key="4">
    <source>
        <dbReference type="EMBL" id="CAB4742796.1"/>
    </source>
</evidence>
<gene>
    <name evidence="3" type="ORF">UFOPK2648_00398</name>
    <name evidence="4" type="ORF">UFOPK2824_00253</name>
    <name evidence="5" type="ORF">UFOPK3037_00067</name>
    <name evidence="6" type="ORF">UFOPK3278_01491</name>
    <name evidence="1" type="ORF">UFOPK3406_00405</name>
    <name evidence="2" type="ORF">UFOPK3925_01035</name>
    <name evidence="7" type="ORF">UFOPK4097_00743</name>
</gene>
<dbReference type="EMBL" id="CAFBIX010000116">
    <property type="protein sequence ID" value="CAB4851471.1"/>
    <property type="molecule type" value="Genomic_DNA"/>
</dbReference>
<organism evidence="6">
    <name type="scientific">freshwater metagenome</name>
    <dbReference type="NCBI Taxonomy" id="449393"/>
    <lineage>
        <taxon>unclassified sequences</taxon>
        <taxon>metagenomes</taxon>
        <taxon>ecological metagenomes</taxon>
    </lineage>
</organism>
<reference evidence="6" key="1">
    <citation type="submission" date="2020-05" db="EMBL/GenBank/DDBJ databases">
        <authorList>
            <person name="Chiriac C."/>
            <person name="Salcher M."/>
            <person name="Ghai R."/>
            <person name="Kavagutti S V."/>
        </authorList>
    </citation>
    <scope>NUCLEOTIDE SEQUENCE</scope>
</reference>
<name>A0A6J7C2V1_9ZZZZ</name>
<dbReference type="EMBL" id="CAFBPK010000009">
    <property type="protein sequence ID" value="CAB5017849.1"/>
    <property type="molecule type" value="Genomic_DNA"/>
</dbReference>
<evidence type="ECO:0000313" key="5">
    <source>
        <dbReference type="EMBL" id="CAB4792922.1"/>
    </source>
</evidence>
<dbReference type="EMBL" id="CAEZYC010000013">
    <property type="protein sequence ID" value="CAB4702575.1"/>
    <property type="molecule type" value="Genomic_DNA"/>
</dbReference>
<dbReference type="EMBL" id="CAESAD010000007">
    <property type="protein sequence ID" value="CAB4341564.1"/>
    <property type="molecule type" value="Genomic_DNA"/>
</dbReference>
<evidence type="ECO:0000313" key="2">
    <source>
        <dbReference type="EMBL" id="CAB4341564.1"/>
    </source>
</evidence>
<dbReference type="EMBL" id="CAESAI010000006">
    <property type="protein sequence ID" value="CAB4333539.1"/>
    <property type="molecule type" value="Genomic_DNA"/>
</dbReference>